<dbReference type="Proteomes" id="UP000651156">
    <property type="component" value="Unassembled WGS sequence"/>
</dbReference>
<comment type="caution">
    <text evidence="1">The sequence shown here is derived from an EMBL/GenBank/DDBJ whole genome shotgun (WGS) entry which is preliminary data.</text>
</comment>
<name>A0ABR9UTY1_9CHRO</name>
<organism evidence="1 2">
    <name type="scientific">Gloeocapsopsis crepidinum LEGE 06123</name>
    <dbReference type="NCBI Taxonomy" id="588587"/>
    <lineage>
        <taxon>Bacteria</taxon>
        <taxon>Bacillati</taxon>
        <taxon>Cyanobacteriota</taxon>
        <taxon>Cyanophyceae</taxon>
        <taxon>Oscillatoriophycideae</taxon>
        <taxon>Chroococcales</taxon>
        <taxon>Chroococcaceae</taxon>
        <taxon>Gloeocapsopsis</taxon>
    </lineage>
</organism>
<reference evidence="1 2" key="1">
    <citation type="submission" date="2020-10" db="EMBL/GenBank/DDBJ databases">
        <authorList>
            <person name="Castelo-Branco R."/>
            <person name="Eusebio N."/>
            <person name="Adriana R."/>
            <person name="Vieira A."/>
            <person name="Brugerolle De Fraissinette N."/>
            <person name="Rezende De Castro R."/>
            <person name="Schneider M.P."/>
            <person name="Vasconcelos V."/>
            <person name="Leao P.N."/>
        </authorList>
    </citation>
    <scope>NUCLEOTIDE SEQUENCE [LARGE SCALE GENOMIC DNA]</scope>
    <source>
        <strain evidence="1 2">LEGE 06123</strain>
    </source>
</reference>
<accession>A0ABR9UTY1</accession>
<evidence type="ECO:0000313" key="2">
    <source>
        <dbReference type="Proteomes" id="UP000651156"/>
    </source>
</evidence>
<dbReference type="RefSeq" id="WP_193932856.1">
    <property type="nucleotide sequence ID" value="NZ_CAWPMZ010000070.1"/>
</dbReference>
<gene>
    <name evidence="1" type="ORF">IQ230_15520</name>
</gene>
<proteinExistence type="predicted"/>
<protein>
    <submittedName>
        <fullName evidence="1">Uncharacterized protein</fullName>
    </submittedName>
</protein>
<dbReference type="EMBL" id="JADEWN010000038">
    <property type="protein sequence ID" value="MBE9191732.1"/>
    <property type="molecule type" value="Genomic_DNA"/>
</dbReference>
<evidence type="ECO:0000313" key="1">
    <source>
        <dbReference type="EMBL" id="MBE9191732.1"/>
    </source>
</evidence>
<sequence length="47" mass="5442">MLIIAIYLKKLAITQERSLLLQFLYIICDDKYPPAQSRATQATMLKI</sequence>
<keyword evidence="2" id="KW-1185">Reference proteome</keyword>